<organism evidence="2">
    <name type="scientific">Amphimedon queenslandica</name>
    <name type="common">Sponge</name>
    <dbReference type="NCBI Taxonomy" id="400682"/>
    <lineage>
        <taxon>Eukaryota</taxon>
        <taxon>Metazoa</taxon>
        <taxon>Porifera</taxon>
        <taxon>Demospongiae</taxon>
        <taxon>Heteroscleromorpha</taxon>
        <taxon>Haplosclerida</taxon>
        <taxon>Niphatidae</taxon>
        <taxon>Amphimedon</taxon>
    </lineage>
</organism>
<evidence type="ECO:0000313" key="2">
    <source>
        <dbReference type="EnsemblMetazoa" id="Aqu2.1.29653_001"/>
    </source>
</evidence>
<dbReference type="InParanoid" id="A0A1X7UPH1"/>
<accession>A0A1X7UPH1</accession>
<keyword evidence="1" id="KW-0812">Transmembrane</keyword>
<reference evidence="2" key="1">
    <citation type="submission" date="2017-05" db="UniProtKB">
        <authorList>
            <consortium name="EnsemblMetazoa"/>
        </authorList>
    </citation>
    <scope>IDENTIFICATION</scope>
</reference>
<evidence type="ECO:0000256" key="1">
    <source>
        <dbReference type="SAM" id="Phobius"/>
    </source>
</evidence>
<name>A0A1X7UPH1_AMPQE</name>
<dbReference type="AlphaFoldDB" id="A0A1X7UPH1"/>
<feature type="transmembrane region" description="Helical" evidence="1">
    <location>
        <begin position="26"/>
        <end position="45"/>
    </location>
</feature>
<sequence>CESFNSLIRSANVFCNRLTPSYDIPMLFSVLVSLSHISSGAFINGNQKTNGAVSVLTFYVLHCFWIKVWSASISMRTLK</sequence>
<dbReference type="EnsemblMetazoa" id="Aqu2.1.29653_001">
    <property type="protein sequence ID" value="Aqu2.1.29653_001"/>
    <property type="gene ID" value="Aqu2.1.29653"/>
</dbReference>
<feature type="transmembrane region" description="Helical" evidence="1">
    <location>
        <begin position="51"/>
        <end position="69"/>
    </location>
</feature>
<protein>
    <submittedName>
        <fullName evidence="2">Uncharacterized protein</fullName>
    </submittedName>
</protein>
<proteinExistence type="predicted"/>
<keyword evidence="1" id="KW-1133">Transmembrane helix</keyword>
<keyword evidence="1" id="KW-0472">Membrane</keyword>